<organism evidence="2 3">
    <name type="scientific">Neobacillus niacini</name>
    <dbReference type="NCBI Taxonomy" id="86668"/>
    <lineage>
        <taxon>Bacteria</taxon>
        <taxon>Bacillati</taxon>
        <taxon>Bacillota</taxon>
        <taxon>Bacilli</taxon>
        <taxon>Bacillales</taxon>
        <taxon>Bacillaceae</taxon>
        <taxon>Neobacillus</taxon>
    </lineage>
</organism>
<accession>A0A852T852</accession>
<evidence type="ECO:0000313" key="2">
    <source>
        <dbReference type="EMBL" id="NYE04391.1"/>
    </source>
</evidence>
<comment type="caution">
    <text evidence="2">The sequence shown here is derived from an EMBL/GenBank/DDBJ whole genome shotgun (WGS) entry which is preliminary data.</text>
</comment>
<reference evidence="3" key="1">
    <citation type="submission" date="2020-07" db="EMBL/GenBank/DDBJ databases">
        <authorList>
            <person name="Partida-Martinez L."/>
            <person name="Huntemann M."/>
            <person name="Clum A."/>
            <person name="Wang J."/>
            <person name="Palaniappan K."/>
            <person name="Ritter S."/>
            <person name="Chen I.-M."/>
            <person name="Stamatis D."/>
            <person name="Reddy T."/>
            <person name="O'Malley R."/>
            <person name="Daum C."/>
            <person name="Shapiro N."/>
            <person name="Ivanova N."/>
            <person name="Kyrpides N."/>
            <person name="Woyke T."/>
        </authorList>
    </citation>
    <scope>NUCLEOTIDE SEQUENCE [LARGE SCALE GENOMIC DNA]</scope>
    <source>
        <strain evidence="3">AT2.8</strain>
    </source>
</reference>
<dbReference type="Proteomes" id="UP000548423">
    <property type="component" value="Unassembled WGS sequence"/>
</dbReference>
<reference evidence="3" key="2">
    <citation type="submission" date="2020-08" db="EMBL/GenBank/DDBJ databases">
        <title>The Agave Microbiome: Exploring the role of microbial communities in plant adaptations to desert environments.</title>
        <authorList>
            <person name="Partida-Martinez L.P."/>
        </authorList>
    </citation>
    <scope>NUCLEOTIDE SEQUENCE [LARGE SCALE GENOMIC DNA]</scope>
    <source>
        <strain evidence="3">AT2.8</strain>
    </source>
</reference>
<dbReference type="EMBL" id="JACCBX010000002">
    <property type="protein sequence ID" value="NYE04391.1"/>
    <property type="molecule type" value="Genomic_DNA"/>
</dbReference>
<evidence type="ECO:0000256" key="1">
    <source>
        <dbReference type="SAM" id="Phobius"/>
    </source>
</evidence>
<name>A0A852T852_9BACI</name>
<keyword evidence="1" id="KW-0812">Transmembrane</keyword>
<protein>
    <submittedName>
        <fullName evidence="2">Uncharacterized protein</fullName>
    </submittedName>
</protein>
<keyword evidence="1" id="KW-1133">Transmembrane helix</keyword>
<feature type="transmembrane region" description="Helical" evidence="1">
    <location>
        <begin position="59"/>
        <end position="78"/>
    </location>
</feature>
<keyword evidence="1" id="KW-0472">Membrane</keyword>
<sequence length="100" mass="10657">MNSHHSSYGSVLAMAPKGRAVGIATGLFFGATFVGEALCAYVTPWMANLIFGYSLPSTNIKTGGILCIVIAFISYPFFKKTYKLAFPKAGESKAQAIVNL</sequence>
<evidence type="ECO:0000313" key="3">
    <source>
        <dbReference type="Proteomes" id="UP000548423"/>
    </source>
</evidence>
<gene>
    <name evidence="2" type="ORF">F4694_001135</name>
</gene>
<dbReference type="AlphaFoldDB" id="A0A852T852"/>
<proteinExistence type="predicted"/>
<feature type="transmembrane region" description="Helical" evidence="1">
    <location>
        <begin position="21"/>
        <end position="47"/>
    </location>
</feature>